<evidence type="ECO:0000256" key="3">
    <source>
        <dbReference type="ARBA" id="ARBA00023186"/>
    </source>
</evidence>
<dbReference type="SUPFAM" id="SSF48657">
    <property type="entry name" value="FinO-like"/>
    <property type="match status" value="1"/>
</dbReference>
<keyword evidence="2" id="KW-0694">RNA-binding</keyword>
<dbReference type="GO" id="GO:0010608">
    <property type="term" value="P:post-transcriptional regulation of gene expression"/>
    <property type="evidence" value="ECO:0007669"/>
    <property type="project" value="InterPro"/>
</dbReference>
<dbReference type="SMART" id="SM00945">
    <property type="entry name" value="ProQ"/>
    <property type="match status" value="1"/>
</dbReference>
<dbReference type="InterPro" id="IPR023529">
    <property type="entry name" value="ProQ"/>
</dbReference>
<evidence type="ECO:0000256" key="2">
    <source>
        <dbReference type="ARBA" id="ARBA00022884"/>
    </source>
</evidence>
<dbReference type="Proteomes" id="UP000626148">
    <property type="component" value="Unassembled WGS sequence"/>
</dbReference>
<feature type="compositionally biased region" description="Basic and acidic residues" evidence="4">
    <location>
        <begin position="9"/>
        <end position="26"/>
    </location>
</feature>
<name>A0A918N715_9GAMM</name>
<keyword evidence="3" id="KW-0143">Chaperone</keyword>
<accession>A0A918N715</accession>
<feature type="region of interest" description="Disordered" evidence="4">
    <location>
        <begin position="1"/>
        <end position="26"/>
    </location>
</feature>
<dbReference type="PANTHER" id="PTHR38106">
    <property type="entry name" value="RNA CHAPERONE PROQ"/>
    <property type="match status" value="1"/>
</dbReference>
<keyword evidence="1" id="KW-0963">Cytoplasm</keyword>
<dbReference type="RefSeq" id="WP_189607505.1">
    <property type="nucleotide sequence ID" value="NZ_BMXR01000002.1"/>
</dbReference>
<protein>
    <recommendedName>
        <fullName evidence="5">ProQ/FinO domain-containing protein</fullName>
    </recommendedName>
</protein>
<feature type="compositionally biased region" description="Basic and acidic residues" evidence="4">
    <location>
        <begin position="110"/>
        <end position="130"/>
    </location>
</feature>
<dbReference type="GO" id="GO:0005829">
    <property type="term" value="C:cytosol"/>
    <property type="evidence" value="ECO:0007669"/>
    <property type="project" value="TreeGrafter"/>
</dbReference>
<dbReference type="Pfam" id="PF04352">
    <property type="entry name" value="ProQ"/>
    <property type="match status" value="1"/>
</dbReference>
<feature type="compositionally biased region" description="Basic and acidic residues" evidence="4">
    <location>
        <begin position="146"/>
        <end position="166"/>
    </location>
</feature>
<evidence type="ECO:0000259" key="5">
    <source>
        <dbReference type="SMART" id="SM00945"/>
    </source>
</evidence>
<dbReference type="GO" id="GO:0033592">
    <property type="term" value="F:RNA strand annealing activity"/>
    <property type="evidence" value="ECO:0007669"/>
    <property type="project" value="InterPro"/>
</dbReference>
<organism evidence="6 7">
    <name type="scientific">Saccharospirillum salsuginis</name>
    <dbReference type="NCBI Taxonomy" id="418750"/>
    <lineage>
        <taxon>Bacteria</taxon>
        <taxon>Pseudomonadati</taxon>
        <taxon>Pseudomonadota</taxon>
        <taxon>Gammaproteobacteria</taxon>
        <taxon>Oceanospirillales</taxon>
        <taxon>Saccharospirillaceae</taxon>
        <taxon>Saccharospirillum</taxon>
    </lineage>
</organism>
<dbReference type="PANTHER" id="PTHR38106:SF1">
    <property type="entry name" value="RNA CHAPERONE PROQ"/>
    <property type="match status" value="1"/>
</dbReference>
<reference evidence="6" key="2">
    <citation type="submission" date="2020-09" db="EMBL/GenBank/DDBJ databases">
        <authorList>
            <person name="Sun Q."/>
            <person name="Kim S."/>
        </authorList>
    </citation>
    <scope>NUCLEOTIDE SEQUENCE</scope>
    <source>
        <strain evidence="6">KCTC 22169</strain>
    </source>
</reference>
<dbReference type="AlphaFoldDB" id="A0A918N715"/>
<evidence type="ECO:0000313" key="7">
    <source>
        <dbReference type="Proteomes" id="UP000626148"/>
    </source>
</evidence>
<sequence>MTEQNAPETQDKAPAKKKTEAQRKKEFEANRKAMEELCELYPEAFNPRQPKPLKIGIHEDLAADEKLSKTRIRRALNVYVRLRSYYACMTEGTDRVNIDGTPAGTVTAEEAGHAKEKLDAIDKRRAERNKNKPAPKRKAKPQPNKQVKEQRMQKKLEALVNKPKND</sequence>
<reference evidence="6" key="1">
    <citation type="journal article" date="2014" name="Int. J. Syst. Evol. Microbiol.">
        <title>Complete genome sequence of Corynebacterium casei LMG S-19264T (=DSM 44701T), isolated from a smear-ripened cheese.</title>
        <authorList>
            <consortium name="US DOE Joint Genome Institute (JGI-PGF)"/>
            <person name="Walter F."/>
            <person name="Albersmeier A."/>
            <person name="Kalinowski J."/>
            <person name="Ruckert C."/>
        </authorList>
    </citation>
    <scope>NUCLEOTIDE SEQUENCE</scope>
    <source>
        <strain evidence="6">KCTC 22169</strain>
    </source>
</reference>
<dbReference type="Gene3D" id="1.10.1710.10">
    <property type="entry name" value="ProQ/FinO domain"/>
    <property type="match status" value="1"/>
</dbReference>
<feature type="domain" description="ProQ/FinO" evidence="5">
    <location>
        <begin position="25"/>
        <end position="134"/>
    </location>
</feature>
<gene>
    <name evidence="6" type="ORF">GCM10007392_11250</name>
</gene>
<feature type="region of interest" description="Disordered" evidence="4">
    <location>
        <begin position="94"/>
        <end position="166"/>
    </location>
</feature>
<evidence type="ECO:0000313" key="6">
    <source>
        <dbReference type="EMBL" id="GGX45958.1"/>
    </source>
</evidence>
<keyword evidence="7" id="KW-1185">Reference proteome</keyword>
<proteinExistence type="predicted"/>
<evidence type="ECO:0000256" key="1">
    <source>
        <dbReference type="ARBA" id="ARBA00022490"/>
    </source>
</evidence>
<dbReference type="GO" id="GO:0034057">
    <property type="term" value="F:RNA strand-exchange activity"/>
    <property type="evidence" value="ECO:0007669"/>
    <property type="project" value="InterPro"/>
</dbReference>
<comment type="caution">
    <text evidence="6">The sequence shown here is derived from an EMBL/GenBank/DDBJ whole genome shotgun (WGS) entry which is preliminary data.</text>
</comment>
<dbReference type="EMBL" id="BMXR01000002">
    <property type="protein sequence ID" value="GGX45958.1"/>
    <property type="molecule type" value="Genomic_DNA"/>
</dbReference>
<dbReference type="InterPro" id="IPR016103">
    <property type="entry name" value="ProQ/FinO"/>
</dbReference>
<feature type="compositionally biased region" description="Basic residues" evidence="4">
    <location>
        <begin position="131"/>
        <end position="140"/>
    </location>
</feature>
<dbReference type="InterPro" id="IPR036442">
    <property type="entry name" value="ProQ/FinO_sf"/>
</dbReference>
<evidence type="ECO:0000256" key="4">
    <source>
        <dbReference type="SAM" id="MobiDB-lite"/>
    </source>
</evidence>